<protein>
    <submittedName>
        <fullName evidence="4">Phosphinothricin N-acetyltransferase</fullName>
        <ecNumber evidence="4">2.3.1.183</ecNumber>
    </submittedName>
</protein>
<proteinExistence type="predicted"/>
<dbReference type="GeneID" id="93093672"/>
<accession>A0A087C0Z7</accession>
<dbReference type="InterPro" id="IPR000182">
    <property type="entry name" value="GNAT_dom"/>
</dbReference>
<gene>
    <name evidence="4" type="ORF">BMON_0500</name>
</gene>
<reference evidence="4 5" key="1">
    <citation type="submission" date="2014-03" db="EMBL/GenBank/DDBJ databases">
        <title>Genomics of Bifidobacteria.</title>
        <authorList>
            <person name="Ventura M."/>
            <person name="Milani C."/>
            <person name="Lugli G.A."/>
        </authorList>
    </citation>
    <scope>NUCLEOTIDE SEQUENCE [LARGE SCALE GENOMIC DNA]</scope>
    <source>
        <strain evidence="4 5">DSM 21395</strain>
    </source>
</reference>
<evidence type="ECO:0000313" key="5">
    <source>
        <dbReference type="Proteomes" id="UP000029082"/>
    </source>
</evidence>
<dbReference type="Pfam" id="PF13302">
    <property type="entry name" value="Acetyltransf_3"/>
    <property type="match status" value="1"/>
</dbReference>
<dbReference type="AlphaFoldDB" id="A0A087C0Z7"/>
<keyword evidence="2 4" id="KW-0012">Acyltransferase</keyword>
<keyword evidence="5" id="KW-1185">Reference proteome</keyword>
<name>A0A087C0Z7_9BIFI</name>
<dbReference type="CDD" id="cd04301">
    <property type="entry name" value="NAT_SF"/>
    <property type="match status" value="1"/>
</dbReference>
<dbReference type="PANTHER" id="PTHR43072">
    <property type="entry name" value="N-ACETYLTRANSFERASE"/>
    <property type="match status" value="1"/>
</dbReference>
<organism evidence="4 5">
    <name type="scientific">Bifidobacterium mongoliense DSM 21395</name>
    <dbReference type="NCBI Taxonomy" id="1437603"/>
    <lineage>
        <taxon>Bacteria</taxon>
        <taxon>Bacillati</taxon>
        <taxon>Actinomycetota</taxon>
        <taxon>Actinomycetes</taxon>
        <taxon>Bifidobacteriales</taxon>
        <taxon>Bifidobacteriaceae</taxon>
        <taxon>Bifidobacterium</taxon>
    </lineage>
</organism>
<dbReference type="STRING" id="1437603.GCA_000771525_00112"/>
<dbReference type="SUPFAM" id="SSF55729">
    <property type="entry name" value="Acyl-CoA N-acyltransferases (Nat)"/>
    <property type="match status" value="1"/>
</dbReference>
<dbReference type="PANTHER" id="PTHR43072:SF23">
    <property type="entry name" value="UPF0039 PROTEIN C11D3.02C"/>
    <property type="match status" value="1"/>
</dbReference>
<dbReference type="Proteomes" id="UP000029082">
    <property type="component" value="Unassembled WGS sequence"/>
</dbReference>
<comment type="caution">
    <text evidence="4">The sequence shown here is derived from an EMBL/GenBank/DDBJ whole genome shotgun (WGS) entry which is preliminary data.</text>
</comment>
<dbReference type="EC" id="2.3.1.183" evidence="4"/>
<dbReference type="OrthoDB" id="3173333at2"/>
<dbReference type="GO" id="GO:0102971">
    <property type="term" value="F:phosphinothricin N-acetyltransferase activity"/>
    <property type="evidence" value="ECO:0007669"/>
    <property type="project" value="UniProtKB-EC"/>
</dbReference>
<dbReference type="InterPro" id="IPR016181">
    <property type="entry name" value="Acyl_CoA_acyltransferase"/>
</dbReference>
<keyword evidence="1 4" id="KW-0808">Transferase</keyword>
<dbReference type="PROSITE" id="PS51186">
    <property type="entry name" value="GNAT"/>
    <property type="match status" value="1"/>
</dbReference>
<dbReference type="eggNOG" id="COG1247">
    <property type="taxonomic scope" value="Bacteria"/>
</dbReference>
<evidence type="ECO:0000313" key="4">
    <source>
        <dbReference type="EMBL" id="KFI76947.1"/>
    </source>
</evidence>
<feature type="domain" description="N-acetyltransferase" evidence="3">
    <location>
        <begin position="4"/>
        <end position="167"/>
    </location>
</feature>
<dbReference type="Gene3D" id="3.40.630.30">
    <property type="match status" value="1"/>
</dbReference>
<evidence type="ECO:0000256" key="2">
    <source>
        <dbReference type="ARBA" id="ARBA00023315"/>
    </source>
</evidence>
<sequence>MTQVSIRPAREEDLPAITAIYNQAVIAGGATADLTPRTLDQRRAWVESHAPRTRYPVVVMEDGAGEVVAFGSLSRYHEREGYDGVDELSYYVDERHRQAGYGSRMVDWLLSAARERGVRMAVTLIFAENAGSTALMHRFGFHRFGLLPRACSDGSRLLDMAYWYLDL</sequence>
<dbReference type="EMBL" id="JGZE01000010">
    <property type="protein sequence ID" value="KFI76947.1"/>
    <property type="molecule type" value="Genomic_DNA"/>
</dbReference>
<dbReference type="RefSeq" id="WP_033511078.1">
    <property type="nucleotide sequence ID" value="NZ_JDUO01000001.1"/>
</dbReference>
<evidence type="ECO:0000259" key="3">
    <source>
        <dbReference type="PROSITE" id="PS51186"/>
    </source>
</evidence>
<evidence type="ECO:0000256" key="1">
    <source>
        <dbReference type="ARBA" id="ARBA00022679"/>
    </source>
</evidence>